<comment type="caution">
    <text evidence="1">The sequence shown here is derived from an EMBL/GenBank/DDBJ whole genome shotgun (WGS) entry which is preliminary data.</text>
</comment>
<accession>A0A327YMB9</accession>
<dbReference type="RefSeq" id="WP_111567072.1">
    <property type="nucleotide sequence ID" value="NZ_QLMI01000005.1"/>
</dbReference>
<dbReference type="Proteomes" id="UP000249620">
    <property type="component" value="Unassembled WGS sequence"/>
</dbReference>
<proteinExistence type="predicted"/>
<dbReference type="OrthoDB" id="1348877at2"/>
<gene>
    <name evidence="1" type="ORF">B0I03_10544</name>
</gene>
<evidence type="ECO:0000313" key="2">
    <source>
        <dbReference type="Proteomes" id="UP000249620"/>
    </source>
</evidence>
<evidence type="ECO:0000313" key="1">
    <source>
        <dbReference type="EMBL" id="RAK21612.1"/>
    </source>
</evidence>
<protein>
    <submittedName>
        <fullName evidence="1">Uncharacterized protein</fullName>
    </submittedName>
</protein>
<dbReference type="EMBL" id="QLMI01000005">
    <property type="protein sequence ID" value="RAK21612.1"/>
    <property type="molecule type" value="Genomic_DNA"/>
</dbReference>
<organism evidence="1 2">
    <name type="scientific">Flavobacterium aquaticum</name>
    <dbReference type="NCBI Taxonomy" id="1236486"/>
    <lineage>
        <taxon>Bacteria</taxon>
        <taxon>Pseudomonadati</taxon>
        <taxon>Bacteroidota</taxon>
        <taxon>Flavobacteriia</taxon>
        <taxon>Flavobacteriales</taxon>
        <taxon>Flavobacteriaceae</taxon>
        <taxon>Flavobacterium</taxon>
    </lineage>
</organism>
<keyword evidence="2" id="KW-1185">Reference proteome</keyword>
<dbReference type="AlphaFoldDB" id="A0A327YMB9"/>
<reference evidence="1 2" key="1">
    <citation type="submission" date="2018-06" db="EMBL/GenBank/DDBJ databases">
        <title>Genomic Encyclopedia of Type Strains, Phase III (KMG-III): the genomes of soil and plant-associated and newly described type strains.</title>
        <authorList>
            <person name="Whitman W."/>
        </authorList>
    </citation>
    <scope>NUCLEOTIDE SEQUENCE [LARGE SCALE GENOMIC DNA]</scope>
    <source>
        <strain evidence="1 2">CGMCC 1.12398</strain>
    </source>
</reference>
<name>A0A327YMB9_9FLAO</name>
<sequence length="192" mass="22297">MNENNGVGSGNWSKMEKWVEKLENVLNNENIIFLTDNDLIFLVNKELSKKDRITRQTFHNWKNGKFGALDKEIGEQFVEMVHGAMITQKNNLLDKLLNTNDKNWTKMAWILERRFEEWNLKHISESVNKNEKTVVNIVAGSNEQKALIDSIINGIPQIEAKDVLYYEVPPTPIELKKEDTNNPNNENENLPF</sequence>